<evidence type="ECO:0000256" key="1">
    <source>
        <dbReference type="SAM" id="Coils"/>
    </source>
</evidence>
<dbReference type="InterPro" id="IPR010982">
    <property type="entry name" value="Lambda_DNA-bd_dom_sf"/>
</dbReference>
<dbReference type="GO" id="GO:0003677">
    <property type="term" value="F:DNA binding"/>
    <property type="evidence" value="ECO:0007669"/>
    <property type="project" value="InterPro"/>
</dbReference>
<dbReference type="InterPro" id="IPR001387">
    <property type="entry name" value="Cro/C1-type_HTH"/>
</dbReference>
<dbReference type="SUPFAM" id="SSF47413">
    <property type="entry name" value="lambda repressor-like DNA-binding domains"/>
    <property type="match status" value="1"/>
</dbReference>
<evidence type="ECO:0000259" key="2">
    <source>
        <dbReference type="PROSITE" id="PS50943"/>
    </source>
</evidence>
<dbReference type="Gene3D" id="1.10.260.40">
    <property type="entry name" value="lambda repressor-like DNA-binding domains"/>
    <property type="match status" value="1"/>
</dbReference>
<gene>
    <name evidence="3" type="ORF">AVDCRST_MAG94-5465</name>
</gene>
<feature type="coiled-coil region" evidence="1">
    <location>
        <begin position="89"/>
        <end position="123"/>
    </location>
</feature>
<dbReference type="InterPro" id="IPR000740">
    <property type="entry name" value="GrpE"/>
</dbReference>
<dbReference type="GO" id="GO:0042803">
    <property type="term" value="F:protein homodimerization activity"/>
    <property type="evidence" value="ECO:0007669"/>
    <property type="project" value="InterPro"/>
</dbReference>
<dbReference type="GO" id="GO:0000774">
    <property type="term" value="F:adenyl-nucleotide exchange factor activity"/>
    <property type="evidence" value="ECO:0007669"/>
    <property type="project" value="InterPro"/>
</dbReference>
<keyword evidence="3" id="KW-0346">Stress response</keyword>
<dbReference type="AlphaFoldDB" id="A0A6J4NN61"/>
<dbReference type="GO" id="GO:0006457">
    <property type="term" value="P:protein folding"/>
    <property type="evidence" value="ECO:0007669"/>
    <property type="project" value="InterPro"/>
</dbReference>
<feature type="domain" description="HTH cro/C1-type" evidence="2">
    <location>
        <begin position="22"/>
        <end position="64"/>
    </location>
</feature>
<proteinExistence type="predicted"/>
<sequence>MSPDFTHRLRELMQSVGFSSFRALSQAAGVSENQILRLRRGDTQLRVETLLKLSHVLQVPVSELLPVAADVKGQQSAVSGQQSAVSSQNSKLEIDYAALQQRLLDLQHEYDRLQQQLAQQRQDLWQEFQQSSVQVLESLLLQLPTAAYAAQQNPQAPAVKMLPLLRPLDQLLQAWGIESIATVGADVPYDPQQHQLMAGVAQPGDRVKVRYTGYRQGDRLLYRAKVSPVA</sequence>
<protein>
    <submittedName>
        <fullName evidence="3">Molecular chaperone GrpE (Heat shock protein)</fullName>
    </submittedName>
</protein>
<name>A0A6J4NN61_9CYAN</name>
<accession>A0A6J4NN61</accession>
<dbReference type="EMBL" id="CADCTY010001872">
    <property type="protein sequence ID" value="CAA9392390.1"/>
    <property type="molecule type" value="Genomic_DNA"/>
</dbReference>
<dbReference type="Pfam" id="PF13443">
    <property type="entry name" value="HTH_26"/>
    <property type="match status" value="1"/>
</dbReference>
<organism evidence="3">
    <name type="scientific">uncultured Leptolyngbya sp</name>
    <dbReference type="NCBI Taxonomy" id="332963"/>
    <lineage>
        <taxon>Bacteria</taxon>
        <taxon>Bacillati</taxon>
        <taxon>Cyanobacteriota</taxon>
        <taxon>Cyanophyceae</taxon>
        <taxon>Leptolyngbyales</taxon>
        <taxon>Leptolyngbyaceae</taxon>
        <taxon>Leptolyngbya group</taxon>
        <taxon>Leptolyngbya</taxon>
        <taxon>environmental samples</taxon>
    </lineage>
</organism>
<dbReference type="Pfam" id="PF01025">
    <property type="entry name" value="GrpE"/>
    <property type="match status" value="1"/>
</dbReference>
<dbReference type="SMART" id="SM00530">
    <property type="entry name" value="HTH_XRE"/>
    <property type="match status" value="1"/>
</dbReference>
<dbReference type="GO" id="GO:0051087">
    <property type="term" value="F:protein-folding chaperone binding"/>
    <property type="evidence" value="ECO:0007669"/>
    <property type="project" value="InterPro"/>
</dbReference>
<evidence type="ECO:0000313" key="3">
    <source>
        <dbReference type="EMBL" id="CAA9392390.1"/>
    </source>
</evidence>
<keyword evidence="1" id="KW-0175">Coiled coil</keyword>
<dbReference type="PROSITE" id="PS50943">
    <property type="entry name" value="HTH_CROC1"/>
    <property type="match status" value="1"/>
</dbReference>
<reference evidence="3" key="1">
    <citation type="submission" date="2020-02" db="EMBL/GenBank/DDBJ databases">
        <authorList>
            <person name="Meier V. D."/>
        </authorList>
    </citation>
    <scope>NUCLEOTIDE SEQUENCE</scope>
    <source>
        <strain evidence="3">AVDCRST_MAG94</strain>
    </source>
</reference>